<reference evidence="2" key="1">
    <citation type="submission" date="2022-10" db="EMBL/GenBank/DDBJ databases">
        <title>Novel sulphate-reducing endosymbionts in the free-living metamonad Anaeramoeba.</title>
        <authorList>
            <person name="Jerlstrom-Hultqvist J."/>
            <person name="Cepicka I."/>
            <person name="Gallot-Lavallee L."/>
            <person name="Salas-Leiva D."/>
            <person name="Curtis B.A."/>
            <person name="Zahonova K."/>
            <person name="Pipaliya S."/>
            <person name="Dacks J."/>
            <person name="Roger A.J."/>
        </authorList>
    </citation>
    <scope>NUCLEOTIDE SEQUENCE</scope>
    <source>
        <strain evidence="2">BMAN</strain>
    </source>
</reference>
<evidence type="ECO:0000313" key="3">
    <source>
        <dbReference type="Proteomes" id="UP001149090"/>
    </source>
</evidence>
<evidence type="ECO:0000256" key="1">
    <source>
        <dbReference type="SAM" id="Phobius"/>
    </source>
</evidence>
<proteinExistence type="predicted"/>
<protein>
    <submittedName>
        <fullName evidence="2">Uncharacterized protein</fullName>
    </submittedName>
</protein>
<feature type="transmembrane region" description="Helical" evidence="1">
    <location>
        <begin position="117"/>
        <end position="138"/>
    </location>
</feature>
<dbReference type="AlphaFoldDB" id="A0A9Q0R444"/>
<gene>
    <name evidence="2" type="ORF">M0811_13667</name>
</gene>
<name>A0A9Q0R444_ANAIG</name>
<feature type="transmembrane region" description="Helical" evidence="1">
    <location>
        <begin position="6"/>
        <end position="30"/>
    </location>
</feature>
<keyword evidence="1" id="KW-1133">Transmembrane helix</keyword>
<keyword evidence="3" id="KW-1185">Reference proteome</keyword>
<comment type="caution">
    <text evidence="2">The sequence shown here is derived from an EMBL/GenBank/DDBJ whole genome shotgun (WGS) entry which is preliminary data.</text>
</comment>
<dbReference type="Proteomes" id="UP001149090">
    <property type="component" value="Unassembled WGS sequence"/>
</dbReference>
<dbReference type="EMBL" id="JAPDFW010000144">
    <property type="protein sequence ID" value="KAJ5066387.1"/>
    <property type="molecule type" value="Genomic_DNA"/>
</dbReference>
<accession>A0A9Q0R444</accession>
<evidence type="ECO:0000313" key="2">
    <source>
        <dbReference type="EMBL" id="KAJ5066387.1"/>
    </source>
</evidence>
<keyword evidence="1" id="KW-0812">Transmembrane</keyword>
<feature type="transmembrane region" description="Helical" evidence="1">
    <location>
        <begin position="42"/>
        <end position="65"/>
    </location>
</feature>
<organism evidence="2 3">
    <name type="scientific">Anaeramoeba ignava</name>
    <name type="common">Anaerobic marine amoeba</name>
    <dbReference type="NCBI Taxonomy" id="1746090"/>
    <lineage>
        <taxon>Eukaryota</taxon>
        <taxon>Metamonada</taxon>
        <taxon>Anaeramoebidae</taxon>
        <taxon>Anaeramoeba</taxon>
    </lineage>
</organism>
<sequence>MKRDNKVLIILFLIQFVTTFAVVIPSLVIASKDKNLDCDKKLWTWILVCNIFLIVDLVFAILTYFSRDYPLIGVFIWSIHLTHLFLLVWLIIGFVWSSSNGIKDQCGKLYSVTLADSICLCVLVILYGCFGFGMYVLVSSALGGV</sequence>
<keyword evidence="1" id="KW-0472">Membrane</keyword>
<feature type="transmembrane region" description="Helical" evidence="1">
    <location>
        <begin position="71"/>
        <end position="96"/>
    </location>
</feature>